<dbReference type="NCBIfam" id="TIGR00254">
    <property type="entry name" value="GGDEF"/>
    <property type="match status" value="1"/>
</dbReference>
<dbReference type="Gene3D" id="3.30.450.20">
    <property type="entry name" value="PAS domain"/>
    <property type="match status" value="1"/>
</dbReference>
<accession>A0A7K3WLH5</accession>
<feature type="domain" description="PAS" evidence="1">
    <location>
        <begin position="173"/>
        <end position="243"/>
    </location>
</feature>
<dbReference type="InterPro" id="IPR000160">
    <property type="entry name" value="GGDEF_dom"/>
</dbReference>
<feature type="domain" description="PAC" evidence="2">
    <location>
        <begin position="245"/>
        <end position="296"/>
    </location>
</feature>
<protein>
    <submittedName>
        <fullName evidence="5">EAL domain-containing protein</fullName>
    </submittedName>
</protein>
<dbReference type="PROSITE" id="PS50887">
    <property type="entry name" value="GGDEF"/>
    <property type="match status" value="1"/>
</dbReference>
<evidence type="ECO:0000313" key="6">
    <source>
        <dbReference type="Proteomes" id="UP000470470"/>
    </source>
</evidence>
<dbReference type="PROSITE" id="PS50883">
    <property type="entry name" value="EAL"/>
    <property type="match status" value="1"/>
</dbReference>
<dbReference type="Pfam" id="PF08447">
    <property type="entry name" value="PAS_3"/>
    <property type="match status" value="1"/>
</dbReference>
<dbReference type="InterPro" id="IPR000700">
    <property type="entry name" value="PAS-assoc_C"/>
</dbReference>
<evidence type="ECO:0000259" key="3">
    <source>
        <dbReference type="PROSITE" id="PS50883"/>
    </source>
</evidence>
<dbReference type="EMBL" id="JAAGWK010000034">
    <property type="protein sequence ID" value="NEL56373.1"/>
    <property type="molecule type" value="Genomic_DNA"/>
</dbReference>
<gene>
    <name evidence="5" type="ORF">G1H19_20600</name>
</gene>
<dbReference type="PANTHER" id="PTHR44757">
    <property type="entry name" value="DIGUANYLATE CYCLASE DGCP"/>
    <property type="match status" value="1"/>
</dbReference>
<dbReference type="SMART" id="SM00052">
    <property type="entry name" value="EAL"/>
    <property type="match status" value="1"/>
</dbReference>
<dbReference type="SMART" id="SM00267">
    <property type="entry name" value="GGDEF"/>
    <property type="match status" value="1"/>
</dbReference>
<dbReference type="SUPFAM" id="SSF141868">
    <property type="entry name" value="EAL domain-like"/>
    <property type="match status" value="1"/>
</dbReference>
<name>A0A7K3WLH5_9ACTN</name>
<evidence type="ECO:0000313" key="5">
    <source>
        <dbReference type="EMBL" id="NEL56373.1"/>
    </source>
</evidence>
<dbReference type="SMART" id="SM00091">
    <property type="entry name" value="PAS"/>
    <property type="match status" value="2"/>
</dbReference>
<dbReference type="InterPro" id="IPR001633">
    <property type="entry name" value="EAL_dom"/>
</dbReference>
<dbReference type="RefSeq" id="WP_152727730.1">
    <property type="nucleotide sequence ID" value="NZ_JAABOZ010000001.1"/>
</dbReference>
<dbReference type="InterPro" id="IPR013655">
    <property type="entry name" value="PAS_fold_3"/>
</dbReference>
<dbReference type="NCBIfam" id="TIGR00229">
    <property type="entry name" value="sensory_box"/>
    <property type="match status" value="1"/>
</dbReference>
<dbReference type="InterPro" id="IPR000014">
    <property type="entry name" value="PAS"/>
</dbReference>
<dbReference type="PANTHER" id="PTHR44757:SF2">
    <property type="entry name" value="BIOFILM ARCHITECTURE MAINTENANCE PROTEIN MBAA"/>
    <property type="match status" value="1"/>
</dbReference>
<dbReference type="SUPFAM" id="SSF55785">
    <property type="entry name" value="PYP-like sensor domain (PAS domain)"/>
    <property type="match status" value="1"/>
</dbReference>
<dbReference type="InterPro" id="IPR029787">
    <property type="entry name" value="Nucleotide_cyclase"/>
</dbReference>
<dbReference type="PROSITE" id="PS50113">
    <property type="entry name" value="PAC"/>
    <property type="match status" value="1"/>
</dbReference>
<comment type="caution">
    <text evidence="5">The sequence shown here is derived from an EMBL/GenBank/DDBJ whole genome shotgun (WGS) entry which is preliminary data.</text>
</comment>
<dbReference type="CDD" id="cd01949">
    <property type="entry name" value="GGDEF"/>
    <property type="match status" value="1"/>
</dbReference>
<evidence type="ECO:0000259" key="1">
    <source>
        <dbReference type="PROSITE" id="PS50112"/>
    </source>
</evidence>
<dbReference type="Proteomes" id="UP000470470">
    <property type="component" value="Unassembled WGS sequence"/>
</dbReference>
<dbReference type="CDD" id="cd00130">
    <property type="entry name" value="PAS"/>
    <property type="match status" value="1"/>
</dbReference>
<evidence type="ECO:0000259" key="4">
    <source>
        <dbReference type="PROSITE" id="PS50887"/>
    </source>
</evidence>
<dbReference type="InterPro" id="IPR043128">
    <property type="entry name" value="Rev_trsase/Diguanyl_cyclase"/>
</dbReference>
<proteinExistence type="predicted"/>
<dbReference type="InterPro" id="IPR035919">
    <property type="entry name" value="EAL_sf"/>
</dbReference>
<dbReference type="AlphaFoldDB" id="A0A7K3WLH5"/>
<dbReference type="Pfam" id="PF00990">
    <property type="entry name" value="GGDEF"/>
    <property type="match status" value="1"/>
</dbReference>
<organism evidence="5 6">
    <name type="scientific">Goekera deserti</name>
    <dbReference type="NCBI Taxonomy" id="2497753"/>
    <lineage>
        <taxon>Bacteria</taxon>
        <taxon>Bacillati</taxon>
        <taxon>Actinomycetota</taxon>
        <taxon>Actinomycetes</taxon>
        <taxon>Geodermatophilales</taxon>
        <taxon>Geodermatophilaceae</taxon>
        <taxon>Goekera</taxon>
    </lineage>
</organism>
<keyword evidence="6" id="KW-1185">Reference proteome</keyword>
<dbReference type="Gene3D" id="3.30.70.270">
    <property type="match status" value="1"/>
</dbReference>
<feature type="domain" description="EAL" evidence="3">
    <location>
        <begin position="466"/>
        <end position="719"/>
    </location>
</feature>
<dbReference type="PROSITE" id="PS50112">
    <property type="entry name" value="PAS"/>
    <property type="match status" value="1"/>
</dbReference>
<dbReference type="InterPro" id="IPR052155">
    <property type="entry name" value="Biofilm_reg_signaling"/>
</dbReference>
<dbReference type="Gene3D" id="3.20.20.450">
    <property type="entry name" value="EAL domain"/>
    <property type="match status" value="1"/>
</dbReference>
<reference evidence="5 6" key="1">
    <citation type="submission" date="2020-02" db="EMBL/GenBank/DDBJ databases">
        <title>The whole genome sequence of CPCC 205119.</title>
        <authorList>
            <person name="Jiang Z."/>
        </authorList>
    </citation>
    <scope>NUCLEOTIDE SEQUENCE [LARGE SCALE GENOMIC DNA]</scope>
    <source>
        <strain evidence="5 6">CPCC 205119</strain>
    </source>
</reference>
<dbReference type="CDD" id="cd01948">
    <property type="entry name" value="EAL"/>
    <property type="match status" value="1"/>
</dbReference>
<evidence type="ECO:0000259" key="2">
    <source>
        <dbReference type="PROSITE" id="PS50113"/>
    </source>
</evidence>
<sequence>MSTTADLGPGSGAPLAPAPVVPGLIAAAPPAPAVRVPTADAALPAPAEVVAAVFHGATVSDAMPVVVVELTPAGLRLLWGNDAAALVVGCRPADLVDAPLVELLPFLGPAEQQLLLRRERAVRMAMPARTAAGTVTDALVYAIPSPTADLWSLRVVTGSADAERALRATADAHERRFATLTERSPVPTLLSEQGMRLGHVNDAFCRLVGRQADQLLGTGWTTVVHPADLDQVIEAAAAVLEGGQAEAQARLVRHDGSVRTTVVRFASLLTTCGEAGFVGTVEDVTERLAFESRLAHQAHHDPLTGLPNRTRLSEYVTERFDRGAGALACLFLDLDDFKVVNDSLGHAAGDELLVEVATRLRRLVRPTDLVARFGGDEFLVVCEQVDEAGALALAERVATALDRPLALGGVEVRPRASIGVTVQAPEHTTPGDLIQDCDIAMYQAKSGGKGRITVVDTSARAQAHDKLRLVAELREAIEQRSISLVYQPIFGTGDRRPVAVEALARWQHPQRGHISPVVFVPVAEESGLISGLGLLVLDETCRQMSEWSRTIGAAAPQRAAVNVSALQLDASLPGQVESALRRHGLSPSRLTVEITESALMADPRAARQVLHELRELGVELAIDDFGTGYSSLAHLRHLPVTCLKVDRSFVAELSDGQAAITSAIIALAGTLGLDTVAEGVETDAQATLLDGLGATYLQGFGLAMPMGGREATDWFVTRRSPLPAGGGDTR</sequence>
<dbReference type="InterPro" id="IPR035965">
    <property type="entry name" value="PAS-like_dom_sf"/>
</dbReference>
<dbReference type="SUPFAM" id="SSF55073">
    <property type="entry name" value="Nucleotide cyclase"/>
    <property type="match status" value="1"/>
</dbReference>
<dbReference type="Pfam" id="PF00563">
    <property type="entry name" value="EAL"/>
    <property type="match status" value="1"/>
</dbReference>
<feature type="domain" description="GGDEF" evidence="4">
    <location>
        <begin position="325"/>
        <end position="457"/>
    </location>
</feature>